<evidence type="ECO:0000256" key="1">
    <source>
        <dbReference type="SAM" id="MobiDB-lite"/>
    </source>
</evidence>
<comment type="caution">
    <text evidence="2">The sequence shown here is derived from an EMBL/GenBank/DDBJ whole genome shotgun (WGS) entry which is preliminary data.</text>
</comment>
<dbReference type="Proteomes" id="UP000324222">
    <property type="component" value="Unassembled WGS sequence"/>
</dbReference>
<gene>
    <name evidence="2" type="ORF">E2C01_079139</name>
</gene>
<evidence type="ECO:0000313" key="2">
    <source>
        <dbReference type="EMBL" id="MPC84401.1"/>
    </source>
</evidence>
<feature type="region of interest" description="Disordered" evidence="1">
    <location>
        <begin position="21"/>
        <end position="107"/>
    </location>
</feature>
<sequence length="107" mass="11536">MQEMCLHTNHSIINQSFQDKPILGHIGTPPRPHHPAEPSPPHCCTVRAAEAAAAAAVGSKAPRSPPGSAPQRDMGGQRTAVAKGSGRMVLPPGPQRRRNRRRRCRLT</sequence>
<name>A0A5B7IG71_PORTR</name>
<organism evidence="2 3">
    <name type="scientific">Portunus trituberculatus</name>
    <name type="common">Swimming crab</name>
    <name type="synonym">Neptunus trituberculatus</name>
    <dbReference type="NCBI Taxonomy" id="210409"/>
    <lineage>
        <taxon>Eukaryota</taxon>
        <taxon>Metazoa</taxon>
        <taxon>Ecdysozoa</taxon>
        <taxon>Arthropoda</taxon>
        <taxon>Crustacea</taxon>
        <taxon>Multicrustacea</taxon>
        <taxon>Malacostraca</taxon>
        <taxon>Eumalacostraca</taxon>
        <taxon>Eucarida</taxon>
        <taxon>Decapoda</taxon>
        <taxon>Pleocyemata</taxon>
        <taxon>Brachyura</taxon>
        <taxon>Eubrachyura</taxon>
        <taxon>Portunoidea</taxon>
        <taxon>Portunidae</taxon>
        <taxon>Portuninae</taxon>
        <taxon>Portunus</taxon>
    </lineage>
</organism>
<dbReference type="AlphaFoldDB" id="A0A5B7IG71"/>
<keyword evidence="3" id="KW-1185">Reference proteome</keyword>
<reference evidence="2 3" key="1">
    <citation type="submission" date="2019-05" db="EMBL/GenBank/DDBJ databases">
        <title>Another draft genome of Portunus trituberculatus and its Hox gene families provides insights of decapod evolution.</title>
        <authorList>
            <person name="Jeong J.-H."/>
            <person name="Song I."/>
            <person name="Kim S."/>
            <person name="Choi T."/>
            <person name="Kim D."/>
            <person name="Ryu S."/>
            <person name="Kim W."/>
        </authorList>
    </citation>
    <scope>NUCLEOTIDE SEQUENCE [LARGE SCALE GENOMIC DNA]</scope>
    <source>
        <tissue evidence="2">Muscle</tissue>
    </source>
</reference>
<feature type="compositionally biased region" description="Basic residues" evidence="1">
    <location>
        <begin position="95"/>
        <end position="107"/>
    </location>
</feature>
<dbReference type="EMBL" id="VSRR010065387">
    <property type="protein sequence ID" value="MPC84401.1"/>
    <property type="molecule type" value="Genomic_DNA"/>
</dbReference>
<evidence type="ECO:0000313" key="3">
    <source>
        <dbReference type="Proteomes" id="UP000324222"/>
    </source>
</evidence>
<proteinExistence type="predicted"/>
<accession>A0A5B7IG71</accession>
<protein>
    <submittedName>
        <fullName evidence="2">Uncharacterized protein</fullName>
    </submittedName>
</protein>